<evidence type="ECO:0000256" key="5">
    <source>
        <dbReference type="ARBA" id="ARBA00023136"/>
    </source>
</evidence>
<dbReference type="GO" id="GO:0022857">
    <property type="term" value="F:transmembrane transporter activity"/>
    <property type="evidence" value="ECO:0007669"/>
    <property type="project" value="TreeGrafter"/>
</dbReference>
<dbReference type="EMBL" id="FOLO01000023">
    <property type="protein sequence ID" value="SFC92513.1"/>
    <property type="molecule type" value="Genomic_DNA"/>
</dbReference>
<keyword evidence="5 7" id="KW-0472">Membrane</keyword>
<evidence type="ECO:0000256" key="4">
    <source>
        <dbReference type="ARBA" id="ARBA00022989"/>
    </source>
</evidence>
<evidence type="ECO:0000313" key="10">
    <source>
        <dbReference type="Proteomes" id="UP000198862"/>
    </source>
</evidence>
<dbReference type="AlphaFoldDB" id="A0A1I1NCK9"/>
<dbReference type="RefSeq" id="WP_091985472.1">
    <property type="nucleotide sequence ID" value="NZ_FOLO01000023.1"/>
</dbReference>
<keyword evidence="4 7" id="KW-1133">Transmembrane helix</keyword>
<accession>A0A1I1NCK9</accession>
<name>A0A1I1NCK9_9GAMM</name>
<dbReference type="PANTHER" id="PTHR30572">
    <property type="entry name" value="MEMBRANE COMPONENT OF TRANSPORTER-RELATED"/>
    <property type="match status" value="1"/>
</dbReference>
<organism evidence="9 10">
    <name type="scientific">Pseudoalteromonas denitrificans DSM 6059</name>
    <dbReference type="NCBI Taxonomy" id="1123010"/>
    <lineage>
        <taxon>Bacteria</taxon>
        <taxon>Pseudomonadati</taxon>
        <taxon>Pseudomonadota</taxon>
        <taxon>Gammaproteobacteria</taxon>
        <taxon>Alteromonadales</taxon>
        <taxon>Pseudoalteromonadaceae</taxon>
        <taxon>Pseudoalteromonas</taxon>
    </lineage>
</organism>
<dbReference type="InterPro" id="IPR003838">
    <property type="entry name" value="ABC3_permease_C"/>
</dbReference>
<dbReference type="OrthoDB" id="9770036at2"/>
<evidence type="ECO:0000313" key="9">
    <source>
        <dbReference type="EMBL" id="SFC92513.1"/>
    </source>
</evidence>
<keyword evidence="10" id="KW-1185">Reference proteome</keyword>
<feature type="domain" description="ABC3 transporter permease C-terminal" evidence="8">
    <location>
        <begin position="283"/>
        <end position="394"/>
    </location>
</feature>
<feature type="transmembrane region" description="Helical" evidence="7">
    <location>
        <begin position="283"/>
        <end position="303"/>
    </location>
</feature>
<evidence type="ECO:0000256" key="6">
    <source>
        <dbReference type="ARBA" id="ARBA00038076"/>
    </source>
</evidence>
<evidence type="ECO:0000259" key="8">
    <source>
        <dbReference type="Pfam" id="PF02687"/>
    </source>
</evidence>
<dbReference type="InterPro" id="IPR050250">
    <property type="entry name" value="Macrolide_Exporter_MacB"/>
</dbReference>
<dbReference type="GO" id="GO:0005886">
    <property type="term" value="C:plasma membrane"/>
    <property type="evidence" value="ECO:0007669"/>
    <property type="project" value="UniProtKB-SubCell"/>
</dbReference>
<feature type="transmembrane region" description="Helical" evidence="7">
    <location>
        <begin position="364"/>
        <end position="384"/>
    </location>
</feature>
<evidence type="ECO:0000256" key="7">
    <source>
        <dbReference type="SAM" id="Phobius"/>
    </source>
</evidence>
<feature type="transmembrane region" description="Helical" evidence="7">
    <location>
        <begin position="324"/>
        <end position="352"/>
    </location>
</feature>
<protein>
    <submittedName>
        <fullName evidence="9">Putative ABC transport system permease protein</fullName>
    </submittedName>
</protein>
<keyword evidence="2" id="KW-1003">Cell membrane</keyword>
<dbReference type="STRING" id="1123010.SAMN02745724_02937"/>
<comment type="subcellular location">
    <subcellularLocation>
        <location evidence="1">Cell membrane</location>
        <topology evidence="1">Multi-pass membrane protein</topology>
    </subcellularLocation>
</comment>
<reference evidence="9 10" key="1">
    <citation type="submission" date="2016-10" db="EMBL/GenBank/DDBJ databases">
        <authorList>
            <person name="de Groot N.N."/>
        </authorList>
    </citation>
    <scope>NUCLEOTIDE SEQUENCE [LARGE SCALE GENOMIC DNA]</scope>
    <source>
        <strain evidence="9 10">DSM 6059</strain>
    </source>
</reference>
<keyword evidence="3 7" id="KW-0812">Transmembrane</keyword>
<evidence type="ECO:0000256" key="3">
    <source>
        <dbReference type="ARBA" id="ARBA00022692"/>
    </source>
</evidence>
<gene>
    <name evidence="9" type="ORF">SAMN02745724_02937</name>
</gene>
<dbReference type="PANTHER" id="PTHR30572:SF4">
    <property type="entry name" value="ABC TRANSPORTER PERMEASE YTRF"/>
    <property type="match status" value="1"/>
</dbReference>
<evidence type="ECO:0000256" key="1">
    <source>
        <dbReference type="ARBA" id="ARBA00004651"/>
    </source>
</evidence>
<comment type="similarity">
    <text evidence="6">Belongs to the ABC-4 integral membrane protein family.</text>
</comment>
<proteinExistence type="inferred from homology"/>
<evidence type="ECO:0000256" key="2">
    <source>
        <dbReference type="ARBA" id="ARBA00022475"/>
    </source>
</evidence>
<sequence length="401" mass="45121">MRDIPLILKVLKKQMTGPFLLILQIVITFTVIVNATYIISDKTKLLDIPTGADQENSFYVSIYAQDKDMQNENQIKSDMAQIRSLNTVTSAAPINTIPLIGMGKYQDLYTDEKEETGDYTAKYYTDNAVVDTLDMEILIGEDFTEQDVLYVKSDSIKWPDSIIITKAFAEFLYKDDWRQAVSKLLYVGDTRVRVKGIVDKMQSPWYFWRNVEFSIFVPSVLITEEMKYLVRAKKGQKDIAISQVEALLLKTPGRMINKIETLGEVRDNALSTEQGTVSILKSLIITLSLITAFGIIGQASYSINARKKQIGTRRALGASKLQIIQYFLTENILVSTIGILLGMISCIALNLVLVDNFSLPRLPFYYLGFGVLSIYIISLLSVLYPAYKAANISPAIATREM</sequence>
<dbReference type="Proteomes" id="UP000198862">
    <property type="component" value="Unassembled WGS sequence"/>
</dbReference>
<dbReference type="Pfam" id="PF02687">
    <property type="entry name" value="FtsX"/>
    <property type="match status" value="1"/>
</dbReference>
<feature type="transmembrane region" description="Helical" evidence="7">
    <location>
        <begin position="20"/>
        <end position="39"/>
    </location>
</feature>